<dbReference type="RefSeq" id="WP_047875655.1">
    <property type="nucleotide sequence ID" value="NZ_BMYC01000012.1"/>
</dbReference>
<evidence type="ECO:0000256" key="1">
    <source>
        <dbReference type="SAM" id="Phobius"/>
    </source>
</evidence>
<organism evidence="2 3">
    <name type="scientific">Photobacterium aphoticum</name>
    <dbReference type="NCBI Taxonomy" id="754436"/>
    <lineage>
        <taxon>Bacteria</taxon>
        <taxon>Pseudomonadati</taxon>
        <taxon>Pseudomonadota</taxon>
        <taxon>Gammaproteobacteria</taxon>
        <taxon>Vibrionales</taxon>
        <taxon>Vibrionaceae</taxon>
        <taxon>Photobacterium</taxon>
    </lineage>
</organism>
<comment type="caution">
    <text evidence="2">The sequence shown here is derived from an EMBL/GenBank/DDBJ whole genome shotgun (WGS) entry which is preliminary data.</text>
</comment>
<keyword evidence="1" id="KW-1133">Transmembrane helix</keyword>
<proteinExistence type="predicted"/>
<gene>
    <name evidence="2" type="ORF">ABT58_17185</name>
</gene>
<protein>
    <submittedName>
        <fullName evidence="2">Uncharacterized protein</fullName>
    </submittedName>
</protein>
<evidence type="ECO:0000313" key="2">
    <source>
        <dbReference type="EMBL" id="KLU99570.1"/>
    </source>
</evidence>
<dbReference type="PATRIC" id="fig|754436.4.peg.3643"/>
<evidence type="ECO:0000313" key="3">
    <source>
        <dbReference type="Proteomes" id="UP000036426"/>
    </source>
</evidence>
<dbReference type="EMBL" id="LDOV01000030">
    <property type="protein sequence ID" value="KLU99570.1"/>
    <property type="molecule type" value="Genomic_DNA"/>
</dbReference>
<keyword evidence="3" id="KW-1185">Reference proteome</keyword>
<keyword evidence="1" id="KW-0812">Transmembrane</keyword>
<feature type="transmembrane region" description="Helical" evidence="1">
    <location>
        <begin position="125"/>
        <end position="149"/>
    </location>
</feature>
<dbReference type="Proteomes" id="UP000036426">
    <property type="component" value="Unassembled WGS sequence"/>
</dbReference>
<name>A0A0J1GJ23_9GAMM</name>
<reference evidence="2 3" key="1">
    <citation type="submission" date="2015-05" db="EMBL/GenBank/DDBJ databases">
        <title>Photobacterium galathea sp. nov.</title>
        <authorList>
            <person name="Machado H."/>
            <person name="Gram L."/>
        </authorList>
    </citation>
    <scope>NUCLEOTIDE SEQUENCE [LARGE SCALE GENOMIC DNA]</scope>
    <source>
        <strain evidence="2 3">DSM 25995</strain>
    </source>
</reference>
<sequence>MLRFILTIIILKIGTNMMMDHTLPAMTENIVEEAPKFYVLGEKAGKYSKLYLKEAIENDAGYQFRLNVDSVELSVGDVHKINVLESDEISQLIEFNYINTYSSTSTYKVINNKIEPVSYRINSNMGTGIIVLFLIIPAYVIAGSIVRYIRRQFWHA</sequence>
<dbReference type="AlphaFoldDB" id="A0A0J1GJ23"/>
<keyword evidence="1" id="KW-0472">Membrane</keyword>
<accession>A0A0J1GJ23</accession>